<dbReference type="AlphaFoldDB" id="A0A2U2ANB5"/>
<dbReference type="NCBIfam" id="NF008405">
    <property type="entry name" value="PRK11207.1"/>
    <property type="match status" value="1"/>
</dbReference>
<dbReference type="EMBL" id="QEWR01000002">
    <property type="protein sequence ID" value="PWD84703.1"/>
    <property type="molecule type" value="Genomic_DNA"/>
</dbReference>
<dbReference type="GO" id="GO:0005737">
    <property type="term" value="C:cytoplasm"/>
    <property type="evidence" value="ECO:0007669"/>
    <property type="project" value="InterPro"/>
</dbReference>
<gene>
    <name evidence="2" type="ORF">DC082_04030</name>
</gene>
<dbReference type="PANTHER" id="PTHR43861">
    <property type="entry name" value="TRANS-ACONITATE 2-METHYLTRANSFERASE-RELATED"/>
    <property type="match status" value="1"/>
</dbReference>
<dbReference type="NCBIfam" id="TIGR00477">
    <property type="entry name" value="tehB"/>
    <property type="match status" value="1"/>
</dbReference>
<evidence type="ECO:0000313" key="2">
    <source>
        <dbReference type="EMBL" id="PWD84703.1"/>
    </source>
</evidence>
<keyword evidence="3" id="KW-1185">Reference proteome</keyword>
<organism evidence="2 3">
    <name type="scientific">Ignatzschineria indica</name>
    <dbReference type="NCBI Taxonomy" id="472583"/>
    <lineage>
        <taxon>Bacteria</taxon>
        <taxon>Pseudomonadati</taxon>
        <taxon>Pseudomonadota</taxon>
        <taxon>Gammaproteobacteria</taxon>
        <taxon>Cardiobacteriales</taxon>
        <taxon>Ignatzschineriaceae</taxon>
        <taxon>Ignatzschineria</taxon>
    </lineage>
</organism>
<dbReference type="Gene3D" id="3.40.50.150">
    <property type="entry name" value="Vaccinia Virus protein VP39"/>
    <property type="match status" value="1"/>
</dbReference>
<feature type="domain" description="Tellurite resistance methyltransferase TehB-like" evidence="1">
    <location>
        <begin position="8"/>
        <end position="196"/>
    </location>
</feature>
<dbReference type="SUPFAM" id="SSF53335">
    <property type="entry name" value="S-adenosyl-L-methionine-dependent methyltransferases"/>
    <property type="match status" value="1"/>
</dbReference>
<dbReference type="RefSeq" id="WP_109235858.1">
    <property type="nucleotide sequence ID" value="NZ_BMXZ01000001.1"/>
</dbReference>
<evidence type="ECO:0000259" key="1">
    <source>
        <dbReference type="Pfam" id="PF03848"/>
    </source>
</evidence>
<keyword evidence="2" id="KW-0808">Transferase</keyword>
<dbReference type="Proteomes" id="UP000244948">
    <property type="component" value="Unassembled WGS sequence"/>
</dbReference>
<dbReference type="InterPro" id="IPR004537">
    <property type="entry name" value="Tellurite-R_MeTrfase_TehB"/>
</dbReference>
<name>A0A2U2ANB5_9GAMM</name>
<reference evidence="2 3" key="1">
    <citation type="journal article" date="2018" name="Genome Announc.">
        <title>Ignatzschineria cameli sp. nov., isolated from necrotic foot tissue of dromedaries (Camelus dromedarius) and associated maggots (Wohlfahrtia species) in Dubai.</title>
        <authorList>
            <person name="Tsang C.C."/>
            <person name="Tang J.Y."/>
            <person name="Fong J.Y."/>
            <person name="Kinne J."/>
            <person name="Lee H.H."/>
            <person name="Joseph M."/>
            <person name="Jose S."/>
            <person name="Schuster R.K."/>
            <person name="Tang Y."/>
            <person name="Sivakumar S."/>
            <person name="Chen J.H."/>
            <person name="Teng J.L."/>
            <person name="Lau S.K."/>
            <person name="Wernery U."/>
            <person name="Woo P.C."/>
        </authorList>
    </citation>
    <scope>NUCLEOTIDE SEQUENCE [LARGE SCALE GENOMIC DNA]</scope>
    <source>
        <strain evidence="2 3">KCTC 22643</strain>
    </source>
</reference>
<proteinExistence type="predicted"/>
<sequence>MNNNKHPIDYYHQKYGLTLPHTDVVALIEEYQLSPGRLLDLGCGQGRNSLYLAEQGFDVTAYDLNPRMLQTIRDIIEQEGINNIQVEERDLNKIEIEGEYDLMISTVVMMFLQKEAIPNLIAQMQQHTAPGGYNLIVSAMSTEAYPFDGFPFTFKEGELRNYYKGWELLHYNEEVGELHRRDANGNRLKLQFATMLARKPA</sequence>
<keyword evidence="2" id="KW-0489">Methyltransferase</keyword>
<comment type="caution">
    <text evidence="2">The sequence shown here is derived from an EMBL/GenBank/DDBJ whole genome shotgun (WGS) entry which is preliminary data.</text>
</comment>
<dbReference type="InterPro" id="IPR029063">
    <property type="entry name" value="SAM-dependent_MTases_sf"/>
</dbReference>
<evidence type="ECO:0000313" key="3">
    <source>
        <dbReference type="Proteomes" id="UP000244948"/>
    </source>
</evidence>
<dbReference type="GO" id="GO:0046690">
    <property type="term" value="P:response to tellurium ion"/>
    <property type="evidence" value="ECO:0007669"/>
    <property type="project" value="InterPro"/>
</dbReference>
<accession>A0A2U2ANB5</accession>
<dbReference type="GO" id="GO:0032259">
    <property type="term" value="P:methylation"/>
    <property type="evidence" value="ECO:0007669"/>
    <property type="project" value="UniProtKB-KW"/>
</dbReference>
<dbReference type="PANTHER" id="PTHR43861:SF1">
    <property type="entry name" value="TRANS-ACONITATE 2-METHYLTRANSFERASE"/>
    <property type="match status" value="1"/>
</dbReference>
<protein>
    <submittedName>
        <fullName evidence="2">Tellurite methyltransferase</fullName>
    </submittedName>
</protein>
<dbReference type="GO" id="GO:0008757">
    <property type="term" value="F:S-adenosylmethionine-dependent methyltransferase activity"/>
    <property type="evidence" value="ECO:0007669"/>
    <property type="project" value="InterPro"/>
</dbReference>
<dbReference type="Pfam" id="PF03848">
    <property type="entry name" value="TehB"/>
    <property type="match status" value="1"/>
</dbReference>
<dbReference type="CDD" id="cd02440">
    <property type="entry name" value="AdoMet_MTases"/>
    <property type="match status" value="1"/>
</dbReference>
<dbReference type="InterPro" id="IPR015985">
    <property type="entry name" value="TehB-like_dom"/>
</dbReference>